<comment type="caution">
    <text evidence="2">The sequence shown here is derived from an EMBL/GenBank/DDBJ whole genome shotgun (WGS) entry which is preliminary data.</text>
</comment>
<gene>
    <name evidence="2" type="ORF">CW311_02505</name>
</gene>
<dbReference type="RefSeq" id="WP_101235547.1">
    <property type="nucleotide sequence ID" value="NZ_PISJ01000003.1"/>
</dbReference>
<reference evidence="2 3" key="1">
    <citation type="submission" date="2017-12" db="EMBL/GenBank/DDBJ databases">
        <title>Draft Genome sequences of multiple microbial strains isolated from spacecraft associated surfaces.</title>
        <authorList>
            <person name="Seuylemezian A."/>
            <person name="Vaishampayan P."/>
            <person name="Venkateswaran K."/>
        </authorList>
    </citation>
    <scope>NUCLEOTIDE SEQUENCE [LARGE SCALE GENOMIC DNA]</scope>
    <source>
        <strain evidence="2 3">2P01AA</strain>
    </source>
</reference>
<feature type="transmembrane region" description="Helical" evidence="1">
    <location>
        <begin position="364"/>
        <end position="382"/>
    </location>
</feature>
<keyword evidence="1" id="KW-0812">Transmembrane</keyword>
<dbReference type="Proteomes" id="UP000233553">
    <property type="component" value="Unassembled WGS sequence"/>
</dbReference>
<organism evidence="2 3">
    <name type="scientific">Acinetobacter proteolyticus</name>
    <dbReference type="NCBI Taxonomy" id="1776741"/>
    <lineage>
        <taxon>Bacteria</taxon>
        <taxon>Pseudomonadati</taxon>
        <taxon>Pseudomonadota</taxon>
        <taxon>Gammaproteobacteria</taxon>
        <taxon>Moraxellales</taxon>
        <taxon>Moraxellaceae</taxon>
        <taxon>Acinetobacter</taxon>
    </lineage>
</organism>
<feature type="transmembrane region" description="Helical" evidence="1">
    <location>
        <begin position="290"/>
        <end position="308"/>
    </location>
</feature>
<dbReference type="EMBL" id="PISJ01000003">
    <property type="protein sequence ID" value="PKF36064.1"/>
    <property type="molecule type" value="Genomic_DNA"/>
</dbReference>
<evidence type="ECO:0000313" key="3">
    <source>
        <dbReference type="Proteomes" id="UP000233553"/>
    </source>
</evidence>
<protein>
    <recommendedName>
        <fullName evidence="4">Phage-related membrane protein</fullName>
    </recommendedName>
</protein>
<evidence type="ECO:0008006" key="4">
    <source>
        <dbReference type="Google" id="ProtNLM"/>
    </source>
</evidence>
<proteinExistence type="predicted"/>
<dbReference type="AlphaFoldDB" id="A0A2N0WIT1"/>
<evidence type="ECO:0000256" key="1">
    <source>
        <dbReference type="SAM" id="Phobius"/>
    </source>
</evidence>
<keyword evidence="1" id="KW-1133">Transmembrane helix</keyword>
<sequence>MNDQESRNVLEFFATTLVALDNLDYSKDEFKFTGYVPLDFEFSYDELEAICQSLNLDTSDSDRGQRKIVFDIVNTGIFYSLDDYLSNPERRVDVKPKSSFYIFEEKLHYISDYNYKDEELPNFIKIAKLYDALNTISDFQGYLGNEPYIIFFGKINLKLNFKFKASDLNVNFKKIMLFVDDYVFNKMHHEDRVLSIRNALNEMFLEKDVEFSIFLKKFEAFYLLVRNNFQLYIDNFSFDDFKNKLEEDRREYTIKINKVFSDMQNQLLTLPLATVLAAGQIVLVNGFGDFVKNSLIVVGISIFCNFVLMKISNKNSTLTALRNEINLREEEMIKKDDSTYRAEYLEVYAQLSSRLNKLDSNLKLVKKITIFATVLVFLVYFTRLFY</sequence>
<feature type="transmembrane region" description="Helical" evidence="1">
    <location>
        <begin position="267"/>
        <end position="284"/>
    </location>
</feature>
<name>A0A2N0WIT1_9GAMM</name>
<keyword evidence="1" id="KW-0472">Membrane</keyword>
<accession>A0A2N0WIT1</accession>
<evidence type="ECO:0000313" key="2">
    <source>
        <dbReference type="EMBL" id="PKF36064.1"/>
    </source>
</evidence>